<sequence>MRSEELRALPSVLPEQRFNFVPRTKSSNAVPAHAFSPRVVSLTRHTSGASVVQMSVYAGRDSFAWNSEGHVYGNRSVPFQLLQLMTPRVQIQQVNRLKLCLKFVFLQVLLI</sequence>
<dbReference type="AlphaFoldDB" id="A0A8D8B6Q2"/>
<proteinExistence type="predicted"/>
<organism evidence="1">
    <name type="scientific">Culex pipiens</name>
    <name type="common">House mosquito</name>
    <dbReference type="NCBI Taxonomy" id="7175"/>
    <lineage>
        <taxon>Eukaryota</taxon>
        <taxon>Metazoa</taxon>
        <taxon>Ecdysozoa</taxon>
        <taxon>Arthropoda</taxon>
        <taxon>Hexapoda</taxon>
        <taxon>Insecta</taxon>
        <taxon>Pterygota</taxon>
        <taxon>Neoptera</taxon>
        <taxon>Endopterygota</taxon>
        <taxon>Diptera</taxon>
        <taxon>Nematocera</taxon>
        <taxon>Culicoidea</taxon>
        <taxon>Culicidae</taxon>
        <taxon>Culicinae</taxon>
        <taxon>Culicini</taxon>
        <taxon>Culex</taxon>
        <taxon>Culex</taxon>
    </lineage>
</organism>
<evidence type="ECO:0000313" key="1">
    <source>
        <dbReference type="EMBL" id="CAG6470409.1"/>
    </source>
</evidence>
<accession>A0A8D8B6Q2</accession>
<dbReference type="EMBL" id="HBUE01065287">
    <property type="protein sequence ID" value="CAG6470409.1"/>
    <property type="molecule type" value="Transcribed_RNA"/>
</dbReference>
<protein>
    <submittedName>
        <fullName evidence="1">(northern house mosquito) hypothetical protein</fullName>
    </submittedName>
</protein>
<reference evidence="1" key="1">
    <citation type="submission" date="2021-05" db="EMBL/GenBank/DDBJ databases">
        <authorList>
            <person name="Alioto T."/>
            <person name="Alioto T."/>
            <person name="Gomez Garrido J."/>
        </authorList>
    </citation>
    <scope>NUCLEOTIDE SEQUENCE</scope>
</reference>
<name>A0A8D8B6Q2_CULPI</name>